<name>A0A3P5WNX3_9RHOB</name>
<dbReference type="Gene3D" id="1.10.760.10">
    <property type="entry name" value="Cytochrome c-like domain"/>
    <property type="match status" value="2"/>
</dbReference>
<keyword evidence="5" id="KW-0732">Signal</keyword>
<comment type="subcellular location">
    <subcellularLocation>
        <location evidence="1">Cell membrane</location>
    </subcellularLocation>
</comment>
<evidence type="ECO:0000256" key="5">
    <source>
        <dbReference type="ARBA" id="ARBA00022729"/>
    </source>
</evidence>
<evidence type="ECO:0000256" key="4">
    <source>
        <dbReference type="ARBA" id="ARBA00022723"/>
    </source>
</evidence>
<evidence type="ECO:0000313" key="12">
    <source>
        <dbReference type="EMBL" id="VDC25143.1"/>
    </source>
</evidence>
<evidence type="ECO:0000256" key="7">
    <source>
        <dbReference type="ARBA" id="ARBA00023004"/>
    </source>
</evidence>
<feature type="binding site" description="covalent" evidence="9">
    <location>
        <position position="353"/>
    </location>
    <ligand>
        <name>heme c</name>
        <dbReference type="ChEBI" id="CHEBI:61717"/>
        <label>3</label>
    </ligand>
</feature>
<keyword evidence="8" id="KW-0472">Membrane</keyword>
<feature type="binding site" description="axial binding residue" evidence="10">
    <location>
        <position position="208"/>
    </location>
    <ligand>
        <name>heme c</name>
        <dbReference type="ChEBI" id="CHEBI:61717"/>
        <label>2</label>
    </ligand>
    <ligandPart>
        <name>Fe</name>
        <dbReference type="ChEBI" id="CHEBI:18248"/>
    </ligandPart>
</feature>
<evidence type="ECO:0000256" key="10">
    <source>
        <dbReference type="PIRSR" id="PIRSR000018-51"/>
    </source>
</evidence>
<dbReference type="InterPro" id="IPR036909">
    <property type="entry name" value="Cyt_c-like_dom_sf"/>
</dbReference>
<feature type="binding site" description="axial binding residue" evidence="10">
    <location>
        <position position="61"/>
    </location>
    <ligand>
        <name>heme c</name>
        <dbReference type="ChEBI" id="CHEBI:61717"/>
        <label>1</label>
    </ligand>
    <ligandPart>
        <name>Fe</name>
        <dbReference type="ChEBI" id="CHEBI:18248"/>
    </ligandPart>
</feature>
<feature type="domain" description="Cytochrome c" evidence="11">
    <location>
        <begin position="189"/>
        <end position="301"/>
    </location>
</feature>
<dbReference type="GO" id="GO:0005506">
    <property type="term" value="F:iron ion binding"/>
    <property type="evidence" value="ECO:0007669"/>
    <property type="project" value="InterPro"/>
</dbReference>
<feature type="domain" description="Cytochrome c" evidence="11">
    <location>
        <begin position="340"/>
        <end position="430"/>
    </location>
</feature>
<accession>A0A3P5WNX3</accession>
<dbReference type="EC" id="1.1.99.3" evidence="12"/>
<feature type="binding site" description="covalent" evidence="9">
    <location>
        <position position="204"/>
    </location>
    <ligand>
        <name>heme c</name>
        <dbReference type="ChEBI" id="CHEBI:61717"/>
        <label>2</label>
    </ligand>
</feature>
<feature type="domain" description="Cytochrome c" evidence="11">
    <location>
        <begin position="43"/>
        <end position="146"/>
    </location>
</feature>
<dbReference type="PANTHER" id="PTHR35008:SF8">
    <property type="entry name" value="ALCOHOL DEHYDROGENASE CYTOCHROME C SUBUNIT"/>
    <property type="match status" value="1"/>
</dbReference>
<keyword evidence="13" id="KW-1185">Reference proteome</keyword>
<evidence type="ECO:0000313" key="13">
    <source>
        <dbReference type="Proteomes" id="UP000277498"/>
    </source>
</evidence>
<dbReference type="Pfam" id="PF00034">
    <property type="entry name" value="Cytochrom_C"/>
    <property type="match status" value="1"/>
</dbReference>
<dbReference type="EMBL" id="UXAW01000051">
    <property type="protein sequence ID" value="VDC25143.1"/>
    <property type="molecule type" value="Genomic_DNA"/>
</dbReference>
<keyword evidence="12" id="KW-0560">Oxidoreductase</keyword>
<keyword evidence="3 9" id="KW-0349">Heme</keyword>
<dbReference type="GO" id="GO:0009055">
    <property type="term" value="F:electron transfer activity"/>
    <property type="evidence" value="ECO:0007669"/>
    <property type="project" value="InterPro"/>
</dbReference>
<protein>
    <submittedName>
        <fullName evidence="12">Gluconate 2-dehydrogenase cytochrome c subunit</fullName>
        <ecNumber evidence="12">1.1.99.3</ecNumber>
    </submittedName>
</protein>
<keyword evidence="7 10" id="KW-0408">Iron</keyword>
<feature type="binding site" description="covalent" evidence="9">
    <location>
        <position position="356"/>
    </location>
    <ligand>
        <name>heme c</name>
        <dbReference type="ChEBI" id="CHEBI:61717"/>
        <label>3</label>
    </ligand>
</feature>
<dbReference type="PROSITE" id="PS51007">
    <property type="entry name" value="CYTC"/>
    <property type="match status" value="3"/>
</dbReference>
<dbReference type="PANTHER" id="PTHR35008">
    <property type="entry name" value="BLL4482 PROTEIN-RELATED"/>
    <property type="match status" value="1"/>
</dbReference>
<dbReference type="SUPFAM" id="SSF46626">
    <property type="entry name" value="Cytochrome c"/>
    <property type="match status" value="3"/>
</dbReference>
<evidence type="ECO:0000256" key="3">
    <source>
        <dbReference type="ARBA" id="ARBA00022617"/>
    </source>
</evidence>
<evidence type="ECO:0000256" key="2">
    <source>
        <dbReference type="ARBA" id="ARBA00022475"/>
    </source>
</evidence>
<proteinExistence type="predicted"/>
<organism evidence="12 13">
    <name type="scientific">Pseudogemmobacter humi</name>
    <dbReference type="NCBI Taxonomy" id="2483812"/>
    <lineage>
        <taxon>Bacteria</taxon>
        <taxon>Pseudomonadati</taxon>
        <taxon>Pseudomonadota</taxon>
        <taxon>Alphaproteobacteria</taxon>
        <taxon>Rhodobacterales</taxon>
        <taxon>Paracoccaceae</taxon>
        <taxon>Pseudogemmobacter</taxon>
    </lineage>
</organism>
<dbReference type="Proteomes" id="UP000277498">
    <property type="component" value="Unassembled WGS sequence"/>
</dbReference>
<dbReference type="GO" id="GO:0033717">
    <property type="term" value="F:gluconate 2-dehydrogenase (acceptor) activity"/>
    <property type="evidence" value="ECO:0007669"/>
    <property type="project" value="UniProtKB-EC"/>
</dbReference>
<dbReference type="InterPro" id="IPR051459">
    <property type="entry name" value="Cytochrome_c-type_DH"/>
</dbReference>
<reference evidence="12 13" key="1">
    <citation type="submission" date="2018-11" db="EMBL/GenBank/DDBJ databases">
        <authorList>
            <person name="Criscuolo A."/>
        </authorList>
    </citation>
    <scope>NUCLEOTIDE SEQUENCE [LARGE SCALE GENOMIC DNA]</scope>
    <source>
        <strain evidence="12">ACIP111625</strain>
    </source>
</reference>
<comment type="cofactor">
    <cofactor evidence="9">
        <name>heme c</name>
        <dbReference type="ChEBI" id="CHEBI:61717"/>
    </cofactor>
    <text evidence="9">Binds 3 heme c groups covalently per subunit.</text>
</comment>
<evidence type="ECO:0000256" key="9">
    <source>
        <dbReference type="PIRSR" id="PIRSR000018-50"/>
    </source>
</evidence>
<keyword evidence="4 10" id="KW-0479">Metal-binding</keyword>
<feature type="binding site" description="axial binding residue" evidence="10">
    <location>
        <position position="357"/>
    </location>
    <ligand>
        <name>heme c</name>
        <dbReference type="ChEBI" id="CHEBI:61717"/>
        <label>3</label>
    </ligand>
    <ligandPart>
        <name>Fe</name>
        <dbReference type="ChEBI" id="CHEBI:18248"/>
    </ligandPart>
</feature>
<evidence type="ECO:0000259" key="11">
    <source>
        <dbReference type="PROSITE" id="PS51007"/>
    </source>
</evidence>
<dbReference type="GO" id="GO:0005886">
    <property type="term" value="C:plasma membrane"/>
    <property type="evidence" value="ECO:0007669"/>
    <property type="project" value="UniProtKB-SubCell"/>
</dbReference>
<keyword evidence="2" id="KW-1003">Cell membrane</keyword>
<feature type="binding site" description="covalent" evidence="9">
    <location>
        <position position="57"/>
    </location>
    <ligand>
        <name>heme c</name>
        <dbReference type="ChEBI" id="CHEBI:61717"/>
        <label>1</label>
    </ligand>
</feature>
<gene>
    <name evidence="12" type="ORF">XINFAN_01402</name>
</gene>
<dbReference type="InterPro" id="IPR014353">
    <property type="entry name" value="Membr-bd_ADH_cyt_c"/>
</dbReference>
<feature type="binding site" description="covalent" evidence="9">
    <location>
        <position position="60"/>
    </location>
    <ligand>
        <name>heme c</name>
        <dbReference type="ChEBI" id="CHEBI:61717"/>
        <label>1</label>
    </ligand>
</feature>
<evidence type="ECO:0000256" key="8">
    <source>
        <dbReference type="ARBA" id="ARBA00023136"/>
    </source>
</evidence>
<keyword evidence="6" id="KW-0677">Repeat</keyword>
<dbReference type="PIRSF" id="PIRSF000018">
    <property type="entry name" value="Mb_ADH_cyt_c"/>
    <property type="match status" value="1"/>
</dbReference>
<sequence>MMKTLFRILAALVLLAALAVAGIILIPVQRTPPSEALAAGWTPAPGAGEYAMRAGDCLACHTADGGADFAGGRAIESPMGRIWTANITPDPETGIGNWSLDQFRAALIDGLRADGAHLYPAMPYENFRMLTERDIRALYGYFMEEVAPVRNPVPEPELPFPFNQRWGIRVLNWLTLNHDSGFTGTMGDPALDRGQYLAEGPGHCAACHSPRTVYMGQDGITADDPAFLTGGHIESWEAPPLRGPQSVLREWPVSELAALLATGRNFRTTANGEMRLVVEHSLQYLSQDDIIALSRFLKALDGQPHDPPEAVAPMGPAALMPPEADAAGAATEALLSAVSPDMPLGARLYVDNCAACHFSTGRGSPEIFPALQGNSLVVSDEITPLISIILDGAEVPGTAARPMPLVMQGYAGRLDDAEIAELASFLRRAWGNDAAPVSADEVARIRREDRPQTR</sequence>
<evidence type="ECO:0000256" key="6">
    <source>
        <dbReference type="ARBA" id="ARBA00022737"/>
    </source>
</evidence>
<dbReference type="GO" id="GO:0020037">
    <property type="term" value="F:heme binding"/>
    <property type="evidence" value="ECO:0007669"/>
    <property type="project" value="InterPro"/>
</dbReference>
<evidence type="ECO:0000256" key="1">
    <source>
        <dbReference type="ARBA" id="ARBA00004236"/>
    </source>
</evidence>
<feature type="binding site" description="covalent" evidence="9">
    <location>
        <position position="207"/>
    </location>
    <ligand>
        <name>heme c</name>
        <dbReference type="ChEBI" id="CHEBI:61717"/>
        <label>2</label>
    </ligand>
</feature>
<dbReference type="AlphaFoldDB" id="A0A3P5WNX3"/>
<dbReference type="InterPro" id="IPR009056">
    <property type="entry name" value="Cyt_c-like_dom"/>
</dbReference>